<feature type="binding site" evidence="6">
    <location>
        <position position="137"/>
    </location>
    <ligand>
        <name>S-adenosyl-L-methionine</name>
        <dbReference type="ChEBI" id="CHEBI:59789"/>
    </ligand>
</feature>
<evidence type="ECO:0000256" key="4">
    <source>
        <dbReference type="ARBA" id="ARBA00022679"/>
    </source>
</evidence>
<evidence type="ECO:0000256" key="3">
    <source>
        <dbReference type="ARBA" id="ARBA00022603"/>
    </source>
</evidence>
<comment type="caution">
    <text evidence="6">Lacks conserved residue(s) required for the propagation of feature annotation.</text>
</comment>
<dbReference type="RefSeq" id="WP_204199051.1">
    <property type="nucleotide sequence ID" value="NZ_JAFEMC010000003.1"/>
</dbReference>
<keyword evidence="1 6" id="KW-0963">Cytoplasm</keyword>
<reference evidence="7 8" key="1">
    <citation type="submission" date="2020-12" db="EMBL/GenBank/DDBJ databases">
        <title>Sphingomonas sp.</title>
        <authorList>
            <person name="Kim M.K."/>
        </authorList>
    </citation>
    <scope>NUCLEOTIDE SEQUENCE [LARGE SCALE GENOMIC DNA]</scope>
    <source>
        <strain evidence="7 8">BT552</strain>
    </source>
</reference>
<evidence type="ECO:0000313" key="8">
    <source>
        <dbReference type="Proteomes" id="UP000763641"/>
    </source>
</evidence>
<dbReference type="PANTHER" id="PTHR31760">
    <property type="entry name" value="S-ADENOSYL-L-METHIONINE-DEPENDENT METHYLTRANSFERASES SUPERFAMILY PROTEIN"/>
    <property type="match status" value="1"/>
</dbReference>
<dbReference type="InterPro" id="IPR003682">
    <property type="entry name" value="rRNA_ssu_MeTfrase_G"/>
</dbReference>
<keyword evidence="3 6" id="KW-0489">Methyltransferase</keyword>
<keyword evidence="4 6" id="KW-0808">Transferase</keyword>
<keyword evidence="8" id="KW-1185">Reference proteome</keyword>
<dbReference type="SUPFAM" id="SSF53335">
    <property type="entry name" value="S-adenosyl-L-methionine-dependent methyltransferases"/>
    <property type="match status" value="1"/>
</dbReference>
<dbReference type="GO" id="GO:0032259">
    <property type="term" value="P:methylation"/>
    <property type="evidence" value="ECO:0007669"/>
    <property type="project" value="UniProtKB-KW"/>
</dbReference>
<dbReference type="Proteomes" id="UP000763641">
    <property type="component" value="Unassembled WGS sequence"/>
</dbReference>
<evidence type="ECO:0000256" key="5">
    <source>
        <dbReference type="ARBA" id="ARBA00022691"/>
    </source>
</evidence>
<protein>
    <recommendedName>
        <fullName evidence="6">Ribosomal RNA small subunit methyltransferase G</fullName>
        <ecNumber evidence="6">2.1.1.170</ecNumber>
    </recommendedName>
    <alternativeName>
        <fullName evidence="6">16S rRNA 7-methylguanosine methyltransferase</fullName>
        <shortName evidence="6">16S rRNA m7G methyltransferase</shortName>
    </alternativeName>
</protein>
<proteinExistence type="inferred from homology"/>
<feature type="binding site" evidence="6">
    <location>
        <begin position="124"/>
        <end position="125"/>
    </location>
    <ligand>
        <name>S-adenosyl-L-methionine</name>
        <dbReference type="ChEBI" id="CHEBI:59789"/>
    </ligand>
</feature>
<dbReference type="HAMAP" id="MF_00074">
    <property type="entry name" value="16SrRNA_methyltr_G"/>
    <property type="match status" value="1"/>
</dbReference>
<name>A0ABS2DA93_9SPHN</name>
<dbReference type="EMBL" id="JAFEMC010000003">
    <property type="protein sequence ID" value="MBM6576944.1"/>
    <property type="molecule type" value="Genomic_DNA"/>
</dbReference>
<dbReference type="PANTHER" id="PTHR31760:SF0">
    <property type="entry name" value="S-ADENOSYL-L-METHIONINE-DEPENDENT METHYLTRANSFERASES SUPERFAMILY PROTEIN"/>
    <property type="match status" value="1"/>
</dbReference>
<sequence>MTEDDAKAWVADRVDSSAFRSLERFAVMIVEENTRQNLISPGTVPMLWSRHIADSLQLLPIAGSDRPSRWLDIGSGGGFPGMVLAIAGALPMTMVEPRKRRVAFLRHCLATLGVAPALVIEGKIETASVEADVITARAVASVEKLLLAARHCCTPRTRWLLPRGAADIGDLQTQVEARGMMFHVEQSVTETSSSIVVLEGCPT</sequence>
<evidence type="ECO:0000256" key="6">
    <source>
        <dbReference type="HAMAP-Rule" id="MF_00074"/>
    </source>
</evidence>
<keyword evidence="2 6" id="KW-0698">rRNA processing</keyword>
<dbReference type="Pfam" id="PF02527">
    <property type="entry name" value="GidB"/>
    <property type="match status" value="1"/>
</dbReference>
<dbReference type="InterPro" id="IPR029063">
    <property type="entry name" value="SAM-dependent_MTases_sf"/>
</dbReference>
<evidence type="ECO:0000313" key="7">
    <source>
        <dbReference type="EMBL" id="MBM6576944.1"/>
    </source>
</evidence>
<comment type="similarity">
    <text evidence="6">Belongs to the methyltransferase superfamily. RNA methyltransferase RsmG family.</text>
</comment>
<evidence type="ECO:0000256" key="1">
    <source>
        <dbReference type="ARBA" id="ARBA00022490"/>
    </source>
</evidence>
<organism evidence="7 8">
    <name type="scientific">Sphingomonas longa</name>
    <dbReference type="NCBI Taxonomy" id="2778730"/>
    <lineage>
        <taxon>Bacteria</taxon>
        <taxon>Pseudomonadati</taxon>
        <taxon>Pseudomonadota</taxon>
        <taxon>Alphaproteobacteria</taxon>
        <taxon>Sphingomonadales</taxon>
        <taxon>Sphingomonadaceae</taxon>
        <taxon>Sphingomonas</taxon>
    </lineage>
</organism>
<keyword evidence="5 6" id="KW-0949">S-adenosyl-L-methionine</keyword>
<dbReference type="NCBIfam" id="TIGR00138">
    <property type="entry name" value="rsmG_gidB"/>
    <property type="match status" value="1"/>
</dbReference>
<dbReference type="Gene3D" id="3.40.50.150">
    <property type="entry name" value="Vaccinia Virus protein VP39"/>
    <property type="match status" value="1"/>
</dbReference>
<evidence type="ECO:0000256" key="2">
    <source>
        <dbReference type="ARBA" id="ARBA00022552"/>
    </source>
</evidence>
<gene>
    <name evidence="6 7" type="primary">rsmG</name>
    <name evidence="7" type="ORF">ILT43_11205</name>
</gene>
<comment type="function">
    <text evidence="6">Specifically methylates the N7 position of guanine in position 527 of 16S rRNA.</text>
</comment>
<feature type="binding site" evidence="6">
    <location>
        <position position="79"/>
    </location>
    <ligand>
        <name>S-adenosyl-L-methionine</name>
        <dbReference type="ChEBI" id="CHEBI:59789"/>
    </ligand>
</feature>
<comment type="subcellular location">
    <subcellularLocation>
        <location evidence="6">Cytoplasm</location>
    </subcellularLocation>
</comment>
<accession>A0ABS2DA93</accession>
<feature type="binding site" evidence="6">
    <location>
        <position position="74"/>
    </location>
    <ligand>
        <name>S-adenosyl-L-methionine</name>
        <dbReference type="ChEBI" id="CHEBI:59789"/>
    </ligand>
</feature>
<dbReference type="EC" id="2.1.1.170" evidence="6"/>
<comment type="catalytic activity">
    <reaction evidence="6">
        <text>guanosine(527) in 16S rRNA + S-adenosyl-L-methionine = N(7)-methylguanosine(527) in 16S rRNA + S-adenosyl-L-homocysteine</text>
        <dbReference type="Rhea" id="RHEA:42732"/>
        <dbReference type="Rhea" id="RHEA-COMP:10209"/>
        <dbReference type="Rhea" id="RHEA-COMP:10210"/>
        <dbReference type="ChEBI" id="CHEBI:57856"/>
        <dbReference type="ChEBI" id="CHEBI:59789"/>
        <dbReference type="ChEBI" id="CHEBI:74269"/>
        <dbReference type="ChEBI" id="CHEBI:74480"/>
        <dbReference type="EC" id="2.1.1.170"/>
    </reaction>
</comment>
<dbReference type="GO" id="GO:0008168">
    <property type="term" value="F:methyltransferase activity"/>
    <property type="evidence" value="ECO:0007669"/>
    <property type="project" value="UniProtKB-KW"/>
</dbReference>
<comment type="caution">
    <text evidence="7">The sequence shown here is derived from an EMBL/GenBank/DDBJ whole genome shotgun (WGS) entry which is preliminary data.</text>
</comment>